<dbReference type="STRING" id="45851.BHV86_06440"/>
<evidence type="ECO:0000259" key="2">
    <source>
        <dbReference type="PROSITE" id="PS51782"/>
    </source>
</evidence>
<organism evidence="3 4">
    <name type="scientific">Eshraghiella crossota DSM 2876</name>
    <dbReference type="NCBI Taxonomy" id="511680"/>
    <lineage>
        <taxon>Bacteria</taxon>
        <taxon>Bacillati</taxon>
        <taxon>Bacillota</taxon>
        <taxon>Clostridia</taxon>
        <taxon>Lachnospirales</taxon>
        <taxon>Lachnospiraceae</taxon>
        <taxon>Eshraghiella</taxon>
    </lineage>
</organism>
<accession>D4RWU7</accession>
<proteinExistence type="predicted"/>
<keyword evidence="1" id="KW-1133">Transmembrane helix</keyword>
<dbReference type="RefSeq" id="WP_005600747.1">
    <property type="nucleotide sequence ID" value="NZ_GG663519.1"/>
</dbReference>
<evidence type="ECO:0000256" key="1">
    <source>
        <dbReference type="SAM" id="Phobius"/>
    </source>
</evidence>
<dbReference type="Gene3D" id="3.10.350.10">
    <property type="entry name" value="LysM domain"/>
    <property type="match status" value="1"/>
</dbReference>
<keyword evidence="1" id="KW-0812">Transmembrane</keyword>
<dbReference type="Proteomes" id="UP000006238">
    <property type="component" value="Unassembled WGS sequence"/>
</dbReference>
<keyword evidence="1" id="KW-0472">Membrane</keyword>
<dbReference type="EMBL" id="ABWN01000017">
    <property type="protein sequence ID" value="EFF69621.1"/>
    <property type="molecule type" value="Genomic_DNA"/>
</dbReference>
<dbReference type="HOGENOM" id="CLU_136034_1_1_9"/>
<dbReference type="GeneID" id="98918500"/>
<dbReference type="SMART" id="SM00257">
    <property type="entry name" value="LysM"/>
    <property type="match status" value="1"/>
</dbReference>
<feature type="domain" description="LysM" evidence="2">
    <location>
        <begin position="52"/>
        <end position="104"/>
    </location>
</feature>
<protein>
    <submittedName>
        <fullName evidence="3">LysM domain protein</fullName>
    </submittedName>
</protein>
<sequence length="113" mass="13116">MNILIKKLRKNCSKIAAMAVISAVVVVIILVSRVRVDANNSYGRDYSDKRYKNYTVTSGDTLWDIAEANMDYEYYDDVNDYIAEIKRMNNLYSDKIYTGQNLLITYYCHNCNT</sequence>
<evidence type="ECO:0000313" key="4">
    <source>
        <dbReference type="Proteomes" id="UP000006238"/>
    </source>
</evidence>
<dbReference type="SUPFAM" id="SSF54106">
    <property type="entry name" value="LysM domain"/>
    <property type="match status" value="1"/>
</dbReference>
<gene>
    <name evidence="3" type="ORF">BUTYVIB_00134</name>
</gene>
<feature type="transmembrane region" description="Helical" evidence="1">
    <location>
        <begin position="12"/>
        <end position="31"/>
    </location>
</feature>
<dbReference type="PROSITE" id="PS51782">
    <property type="entry name" value="LYSM"/>
    <property type="match status" value="1"/>
</dbReference>
<comment type="caution">
    <text evidence="3">The sequence shown here is derived from an EMBL/GenBank/DDBJ whole genome shotgun (WGS) entry which is preliminary data.</text>
</comment>
<keyword evidence="4" id="KW-1185">Reference proteome</keyword>
<dbReference type="InterPro" id="IPR018392">
    <property type="entry name" value="LysM"/>
</dbReference>
<name>D4RWU7_9FIRM</name>
<dbReference type="InterPro" id="IPR036779">
    <property type="entry name" value="LysM_dom_sf"/>
</dbReference>
<evidence type="ECO:0000313" key="3">
    <source>
        <dbReference type="EMBL" id="EFF69621.1"/>
    </source>
</evidence>
<dbReference type="CDD" id="cd00118">
    <property type="entry name" value="LysM"/>
    <property type="match status" value="1"/>
</dbReference>
<reference evidence="3 4" key="1">
    <citation type="submission" date="2010-02" db="EMBL/GenBank/DDBJ databases">
        <authorList>
            <person name="Weinstock G."/>
            <person name="Sodergren E."/>
            <person name="Clifton S."/>
            <person name="Fulton L."/>
            <person name="Fulton B."/>
            <person name="Courtney L."/>
            <person name="Fronick C."/>
            <person name="Harrison M."/>
            <person name="Strong C."/>
            <person name="Farmer C."/>
            <person name="Delahaunty K."/>
            <person name="Markovic C."/>
            <person name="Hall O."/>
            <person name="Minx P."/>
            <person name="Tomlinson C."/>
            <person name="Mitreva M."/>
            <person name="Nelson J."/>
            <person name="Hou S."/>
            <person name="Wollam A."/>
            <person name="Pepin K.H."/>
            <person name="Johnson M."/>
            <person name="Bhonagiri V."/>
            <person name="Zhang X."/>
            <person name="Suruliraj S."/>
            <person name="Warren W."/>
            <person name="Chinwalla A."/>
            <person name="Mardis E.R."/>
            <person name="Wilson R.K."/>
        </authorList>
    </citation>
    <scope>NUCLEOTIDE SEQUENCE [LARGE SCALE GENOMIC DNA]</scope>
    <source>
        <strain evidence="3 4">DSM 2876</strain>
    </source>
</reference>
<dbReference type="AlphaFoldDB" id="D4RWU7"/>
<dbReference type="Pfam" id="PF01476">
    <property type="entry name" value="LysM"/>
    <property type="match status" value="1"/>
</dbReference>